<keyword evidence="5 9" id="KW-1133">Transmembrane helix</keyword>
<dbReference type="PANTHER" id="PTHR21230">
    <property type="entry name" value="VESICLE TRANSPORT V-SNARE PROTEIN VTI1-RELATED"/>
    <property type="match status" value="1"/>
</dbReference>
<sequence>MATCGSLHMQARKLVFELKTQLGYLEQGTGGSQSLEMQARENAAALSTLISQLDSLVYNEAIGSREMWTKKVAQLREEYVLLNNTLELRCIQSSRSQIELQERQKLLSRRGGNNQNSDIALLSQEHNSLSRSSQMVSDITDLAYASLGNLSDQRDRMKGVQRKVLDVANRLGLSSSLLRVIERRDTVDKWIVYGGMALVLGFMYICVAYFRG</sequence>
<protein>
    <recommendedName>
        <fullName evidence="12">Golgi SNAP receptor complex member 2</fullName>
    </recommendedName>
</protein>
<evidence type="ECO:0000313" key="11">
    <source>
        <dbReference type="Proteomes" id="UP000243217"/>
    </source>
</evidence>
<evidence type="ECO:0000256" key="5">
    <source>
        <dbReference type="ARBA" id="ARBA00022989"/>
    </source>
</evidence>
<comment type="subcellular location">
    <subcellularLocation>
        <location evidence="1">Golgi apparatus membrane</location>
        <topology evidence="1">Single-pass type IV membrane protein</topology>
    </subcellularLocation>
</comment>
<dbReference type="OrthoDB" id="158360at2759"/>
<dbReference type="STRING" id="74557.A0A1V9Z3V4"/>
<reference evidence="10 11" key="1">
    <citation type="journal article" date="2014" name="Genome Biol. Evol.">
        <title>The secreted proteins of Achlya hypogyna and Thraustotheca clavata identify the ancestral oomycete secretome and reveal gene acquisitions by horizontal gene transfer.</title>
        <authorList>
            <person name="Misner I."/>
            <person name="Blouin N."/>
            <person name="Leonard G."/>
            <person name="Richards T.A."/>
            <person name="Lane C.E."/>
        </authorList>
    </citation>
    <scope>NUCLEOTIDE SEQUENCE [LARGE SCALE GENOMIC DNA]</scope>
    <source>
        <strain evidence="10 11">ATCC 34112</strain>
    </source>
</reference>
<dbReference type="GO" id="GO:0005484">
    <property type="term" value="F:SNAP receptor activity"/>
    <property type="evidence" value="ECO:0007669"/>
    <property type="project" value="InterPro"/>
</dbReference>
<dbReference type="SUPFAM" id="SSF58038">
    <property type="entry name" value="SNARE fusion complex"/>
    <property type="match status" value="1"/>
</dbReference>
<keyword evidence="4 8" id="KW-0653">Protein transport</keyword>
<name>A0A1V9Z3V4_9STRA</name>
<evidence type="ECO:0000256" key="8">
    <source>
        <dbReference type="PIRNR" id="PIRNR028865"/>
    </source>
</evidence>
<dbReference type="Gene3D" id="1.20.5.110">
    <property type="match status" value="1"/>
</dbReference>
<gene>
    <name evidence="10" type="ORF">THRCLA_08668</name>
</gene>
<keyword evidence="11" id="KW-1185">Reference proteome</keyword>
<keyword evidence="2 8" id="KW-0813">Transport</keyword>
<dbReference type="GO" id="GO:0031201">
    <property type="term" value="C:SNARE complex"/>
    <property type="evidence" value="ECO:0007669"/>
    <property type="project" value="TreeGrafter"/>
</dbReference>
<evidence type="ECO:0000256" key="2">
    <source>
        <dbReference type="ARBA" id="ARBA00022448"/>
    </source>
</evidence>
<evidence type="ECO:0008006" key="12">
    <source>
        <dbReference type="Google" id="ProtNLM"/>
    </source>
</evidence>
<comment type="caution">
    <text evidence="10">The sequence shown here is derived from an EMBL/GenBank/DDBJ whole genome shotgun (WGS) entry which is preliminary data.</text>
</comment>
<feature type="transmembrane region" description="Helical" evidence="9">
    <location>
        <begin position="190"/>
        <end position="210"/>
    </location>
</feature>
<dbReference type="EMBL" id="JNBS01002314">
    <property type="protein sequence ID" value="OQR92592.1"/>
    <property type="molecule type" value="Genomic_DNA"/>
</dbReference>
<dbReference type="CDD" id="cd15863">
    <property type="entry name" value="SNARE_GS27"/>
    <property type="match status" value="1"/>
</dbReference>
<evidence type="ECO:0000256" key="6">
    <source>
        <dbReference type="ARBA" id="ARBA00023034"/>
    </source>
</evidence>
<evidence type="ECO:0000256" key="9">
    <source>
        <dbReference type="SAM" id="Phobius"/>
    </source>
</evidence>
<keyword evidence="6" id="KW-0333">Golgi apparatus</keyword>
<dbReference type="GO" id="GO:0005789">
    <property type="term" value="C:endoplasmic reticulum membrane"/>
    <property type="evidence" value="ECO:0007669"/>
    <property type="project" value="TreeGrafter"/>
</dbReference>
<accession>A0A1V9Z3V4</accession>
<dbReference type="Proteomes" id="UP000243217">
    <property type="component" value="Unassembled WGS sequence"/>
</dbReference>
<keyword evidence="7 8" id="KW-0472">Membrane</keyword>
<keyword evidence="3 9" id="KW-0812">Transmembrane</keyword>
<dbReference type="GO" id="GO:0015031">
    <property type="term" value="P:protein transport"/>
    <property type="evidence" value="ECO:0007669"/>
    <property type="project" value="UniProtKB-KW"/>
</dbReference>
<dbReference type="InterPro" id="IPR027027">
    <property type="entry name" value="GOSR2/Membrin/Bos1"/>
</dbReference>
<dbReference type="GO" id="GO:0006906">
    <property type="term" value="P:vesicle fusion"/>
    <property type="evidence" value="ECO:0007669"/>
    <property type="project" value="TreeGrafter"/>
</dbReference>
<dbReference type="PANTHER" id="PTHR21230:SF1">
    <property type="entry name" value="GOLGI SNAP RECEPTOR COMPLEX MEMBER 2"/>
    <property type="match status" value="1"/>
</dbReference>
<dbReference type="GO" id="GO:0000139">
    <property type="term" value="C:Golgi membrane"/>
    <property type="evidence" value="ECO:0007669"/>
    <property type="project" value="UniProtKB-SubCell"/>
</dbReference>
<evidence type="ECO:0000256" key="7">
    <source>
        <dbReference type="ARBA" id="ARBA00023136"/>
    </source>
</evidence>
<dbReference type="GO" id="GO:0031902">
    <property type="term" value="C:late endosome membrane"/>
    <property type="evidence" value="ECO:0007669"/>
    <property type="project" value="TreeGrafter"/>
</dbReference>
<evidence type="ECO:0000313" key="10">
    <source>
        <dbReference type="EMBL" id="OQR92592.1"/>
    </source>
</evidence>
<evidence type="ECO:0000256" key="1">
    <source>
        <dbReference type="ARBA" id="ARBA00004409"/>
    </source>
</evidence>
<evidence type="ECO:0000256" key="4">
    <source>
        <dbReference type="ARBA" id="ARBA00022927"/>
    </source>
</evidence>
<dbReference type="Pfam" id="PF12352">
    <property type="entry name" value="V-SNARE_C"/>
    <property type="match status" value="1"/>
</dbReference>
<dbReference type="GO" id="GO:0012507">
    <property type="term" value="C:ER to Golgi transport vesicle membrane"/>
    <property type="evidence" value="ECO:0007669"/>
    <property type="project" value="TreeGrafter"/>
</dbReference>
<evidence type="ECO:0000256" key="3">
    <source>
        <dbReference type="ARBA" id="ARBA00022692"/>
    </source>
</evidence>
<dbReference type="GO" id="GO:0000149">
    <property type="term" value="F:SNARE binding"/>
    <property type="evidence" value="ECO:0007669"/>
    <property type="project" value="TreeGrafter"/>
</dbReference>
<dbReference type="AlphaFoldDB" id="A0A1V9Z3V4"/>
<organism evidence="10 11">
    <name type="scientific">Thraustotheca clavata</name>
    <dbReference type="NCBI Taxonomy" id="74557"/>
    <lineage>
        <taxon>Eukaryota</taxon>
        <taxon>Sar</taxon>
        <taxon>Stramenopiles</taxon>
        <taxon>Oomycota</taxon>
        <taxon>Saprolegniomycetes</taxon>
        <taxon>Saprolegniales</taxon>
        <taxon>Achlyaceae</taxon>
        <taxon>Thraustotheca</taxon>
    </lineage>
</organism>
<proteinExistence type="predicted"/>
<dbReference type="PIRSF" id="PIRSF028865">
    <property type="entry name" value="Membrin-2"/>
    <property type="match status" value="1"/>
</dbReference>